<dbReference type="RefSeq" id="WP_142895737.1">
    <property type="nucleotide sequence ID" value="NZ_ML660053.1"/>
</dbReference>
<dbReference type="PROSITE" id="PS00198">
    <property type="entry name" value="4FE4S_FER_1"/>
    <property type="match status" value="1"/>
</dbReference>
<dbReference type="InterPro" id="IPR017896">
    <property type="entry name" value="4Fe4S_Fe-S-bd"/>
</dbReference>
<dbReference type="InterPro" id="IPR050294">
    <property type="entry name" value="RnfB_subfamily"/>
</dbReference>
<sequence>MTFIISQACVDIKDGACTEVCPVDCIYEGGRMFYIHPDECVNCGLCESICPVDAIRDEFDAEPTEAAYIVINKEFFEDKVTGWGSPQGWNHEYQTDQDHPVVAALPPQQASSDPPAIVKLADLVK</sequence>
<dbReference type="AlphaFoldDB" id="A0A545TY24"/>
<evidence type="ECO:0000313" key="15">
    <source>
        <dbReference type="Proteomes" id="UP000315252"/>
    </source>
</evidence>
<keyword evidence="10 12" id="KW-0408">Iron</keyword>
<accession>A0A545TY24</accession>
<dbReference type="Pfam" id="PF00037">
    <property type="entry name" value="Fer4"/>
    <property type="match status" value="1"/>
</dbReference>
<comment type="function">
    <text evidence="3 12">Ferredoxins are iron-sulfur proteins that transfer electrons in a wide variety of metabolic reactions.</text>
</comment>
<keyword evidence="5 12" id="KW-0813">Transport</keyword>
<organism evidence="14 15">
    <name type="scientific">Denitrobaculum tricleocarpae</name>
    <dbReference type="NCBI Taxonomy" id="2591009"/>
    <lineage>
        <taxon>Bacteria</taxon>
        <taxon>Pseudomonadati</taxon>
        <taxon>Pseudomonadota</taxon>
        <taxon>Alphaproteobacteria</taxon>
        <taxon>Rhodospirillales</taxon>
        <taxon>Rhodospirillaceae</taxon>
        <taxon>Denitrobaculum</taxon>
    </lineage>
</organism>
<dbReference type="NCBIfam" id="NF045480">
    <property type="entry name" value="FdxA_Actino"/>
    <property type="match status" value="1"/>
</dbReference>
<dbReference type="SUPFAM" id="SSF54862">
    <property type="entry name" value="4Fe-4S ferredoxins"/>
    <property type="match status" value="1"/>
</dbReference>
<protein>
    <recommendedName>
        <fullName evidence="4 12">Ferredoxin</fullName>
    </recommendedName>
</protein>
<evidence type="ECO:0000256" key="7">
    <source>
        <dbReference type="ARBA" id="ARBA00022723"/>
    </source>
</evidence>
<evidence type="ECO:0000256" key="8">
    <source>
        <dbReference type="ARBA" id="ARBA00022737"/>
    </source>
</evidence>
<comment type="caution">
    <text evidence="14">The sequence shown here is derived from an EMBL/GenBank/DDBJ whole genome shotgun (WGS) entry which is preliminary data.</text>
</comment>
<keyword evidence="7 12" id="KW-0479">Metal-binding</keyword>
<evidence type="ECO:0000256" key="12">
    <source>
        <dbReference type="RuleBase" id="RU365098"/>
    </source>
</evidence>
<dbReference type="OrthoDB" id="9803397at2"/>
<evidence type="ECO:0000256" key="9">
    <source>
        <dbReference type="ARBA" id="ARBA00022982"/>
    </source>
</evidence>
<feature type="domain" description="4Fe-4S ferredoxin-type" evidence="13">
    <location>
        <begin position="31"/>
        <end position="60"/>
    </location>
</feature>
<dbReference type="GO" id="GO:0051539">
    <property type="term" value="F:4 iron, 4 sulfur cluster binding"/>
    <property type="evidence" value="ECO:0007669"/>
    <property type="project" value="UniProtKB-UniRule"/>
</dbReference>
<evidence type="ECO:0000313" key="14">
    <source>
        <dbReference type="EMBL" id="TQV82107.1"/>
    </source>
</evidence>
<evidence type="ECO:0000256" key="11">
    <source>
        <dbReference type="ARBA" id="ARBA00023014"/>
    </source>
</evidence>
<evidence type="ECO:0000256" key="5">
    <source>
        <dbReference type="ARBA" id="ARBA00022448"/>
    </source>
</evidence>
<dbReference type="InterPro" id="IPR054830">
    <property type="entry name" value="FdxA_Actino"/>
</dbReference>
<keyword evidence="6 12" id="KW-0004">4Fe-4S</keyword>
<dbReference type="GO" id="GO:0046872">
    <property type="term" value="F:metal ion binding"/>
    <property type="evidence" value="ECO:0007669"/>
    <property type="project" value="UniProtKB-UniRule"/>
</dbReference>
<dbReference type="InterPro" id="IPR000813">
    <property type="entry name" value="7Fe_ferredoxin"/>
</dbReference>
<dbReference type="Gene3D" id="3.30.70.20">
    <property type="match status" value="1"/>
</dbReference>
<dbReference type="InterPro" id="IPR017900">
    <property type="entry name" value="4Fe4S_Fe_S_CS"/>
</dbReference>
<dbReference type="EMBL" id="VHSH01000002">
    <property type="protein sequence ID" value="TQV82107.1"/>
    <property type="molecule type" value="Genomic_DNA"/>
</dbReference>
<evidence type="ECO:0000259" key="13">
    <source>
        <dbReference type="PROSITE" id="PS51379"/>
    </source>
</evidence>
<dbReference type="PRINTS" id="PR00354">
    <property type="entry name" value="7FE8SFRDOXIN"/>
</dbReference>
<keyword evidence="9 12" id="KW-0249">Electron transport</keyword>
<name>A0A545TY24_9PROT</name>
<evidence type="ECO:0000256" key="2">
    <source>
        <dbReference type="ARBA" id="ARBA00001966"/>
    </source>
</evidence>
<keyword evidence="8" id="KW-0677">Repeat</keyword>
<evidence type="ECO:0000256" key="10">
    <source>
        <dbReference type="ARBA" id="ARBA00023004"/>
    </source>
</evidence>
<keyword evidence="11 12" id="KW-0411">Iron-sulfur</keyword>
<comment type="cofactor">
    <cofactor evidence="1">
        <name>[3Fe-4S] cluster</name>
        <dbReference type="ChEBI" id="CHEBI:21137"/>
    </cofactor>
</comment>
<evidence type="ECO:0000256" key="1">
    <source>
        <dbReference type="ARBA" id="ARBA00001927"/>
    </source>
</evidence>
<comment type="cofactor">
    <cofactor evidence="2 12">
        <name>[4Fe-4S] cluster</name>
        <dbReference type="ChEBI" id="CHEBI:49883"/>
    </cofactor>
</comment>
<dbReference type="GO" id="GO:0009055">
    <property type="term" value="F:electron transfer activity"/>
    <property type="evidence" value="ECO:0007669"/>
    <property type="project" value="UniProtKB-UniRule"/>
</dbReference>
<evidence type="ECO:0000256" key="3">
    <source>
        <dbReference type="ARBA" id="ARBA00003532"/>
    </source>
</evidence>
<gene>
    <name evidence="14" type="ORF">FKG95_07735</name>
</gene>
<dbReference type="PROSITE" id="PS51379">
    <property type="entry name" value="4FE4S_FER_2"/>
    <property type="match status" value="1"/>
</dbReference>
<dbReference type="PANTHER" id="PTHR42859">
    <property type="entry name" value="OXIDOREDUCTASE"/>
    <property type="match status" value="1"/>
</dbReference>
<dbReference type="PANTHER" id="PTHR42859:SF2">
    <property type="entry name" value="FERREDOXIN"/>
    <property type="match status" value="1"/>
</dbReference>
<proteinExistence type="predicted"/>
<keyword evidence="15" id="KW-1185">Reference proteome</keyword>
<reference evidence="14 15" key="1">
    <citation type="submission" date="2019-06" db="EMBL/GenBank/DDBJ databases">
        <title>Whole genome sequence for Rhodospirillaceae sp. R148.</title>
        <authorList>
            <person name="Wang G."/>
        </authorList>
    </citation>
    <scope>NUCLEOTIDE SEQUENCE [LARGE SCALE GENOMIC DNA]</scope>
    <source>
        <strain evidence="14 15">R148</strain>
    </source>
</reference>
<evidence type="ECO:0000256" key="4">
    <source>
        <dbReference type="ARBA" id="ARBA00013529"/>
    </source>
</evidence>
<evidence type="ECO:0000256" key="6">
    <source>
        <dbReference type="ARBA" id="ARBA00022485"/>
    </source>
</evidence>
<dbReference type="Proteomes" id="UP000315252">
    <property type="component" value="Unassembled WGS sequence"/>
</dbReference>